<proteinExistence type="predicted"/>
<organism evidence="6 7">
    <name type="scientific">[Mycoplasma] gypis</name>
    <dbReference type="NCBI Taxonomy" id="92404"/>
    <lineage>
        <taxon>Bacteria</taxon>
        <taxon>Bacillati</taxon>
        <taxon>Mycoplasmatota</taxon>
        <taxon>Mycoplasmoidales</taxon>
        <taxon>Metamycoplasmataceae</taxon>
        <taxon>Metamycoplasma</taxon>
    </lineage>
</organism>
<evidence type="ECO:0000256" key="3">
    <source>
        <dbReference type="ARBA" id="ARBA00022989"/>
    </source>
</evidence>
<evidence type="ECO:0000256" key="1">
    <source>
        <dbReference type="ARBA" id="ARBA00004141"/>
    </source>
</evidence>
<accession>A0ABZ2RQ98</accession>
<dbReference type="InterPro" id="IPR003339">
    <property type="entry name" value="ABC/ECF_trnsptr_transmembrane"/>
</dbReference>
<feature type="transmembrane region" description="Helical" evidence="5">
    <location>
        <begin position="143"/>
        <end position="164"/>
    </location>
</feature>
<gene>
    <name evidence="6" type="ORF">WG616_01240</name>
</gene>
<sequence length="309" mass="35105">MNAIIGKYVNLDTIIHKMDPRLKFIANILFIVLFFVIDHFVTLGILIFVIAIIYLLATRSFRSLIKKIRLPIYIGIFLFLVNIFTIKGATDNFIPLNGEKNIDAFVIHRDLTIINTTYWAPFGPAGVVQITYFSVMRATSITVRIYGVILSTTILTFTTKPVLLTKAINDLLYPLKFLKFPSEIITMIINIALRFIPTLLDEATRIMKAQSSRGVDFKNGKGSDKVKAFVTLIVPLFVSSFAKANDLSDAMTVRGYDPYAKRTHYRILKPKFSDMLGVLLMMGLTAMVILFQVESFQLPLWWLNSFIKV</sequence>
<keyword evidence="2 5" id="KW-0812">Transmembrane</keyword>
<dbReference type="Proteomes" id="UP001460679">
    <property type="component" value="Chromosome"/>
</dbReference>
<evidence type="ECO:0000313" key="7">
    <source>
        <dbReference type="Proteomes" id="UP001460679"/>
    </source>
</evidence>
<keyword evidence="7" id="KW-1185">Reference proteome</keyword>
<dbReference type="Pfam" id="PF02361">
    <property type="entry name" value="CbiQ"/>
    <property type="match status" value="1"/>
</dbReference>
<evidence type="ECO:0000256" key="4">
    <source>
        <dbReference type="ARBA" id="ARBA00023136"/>
    </source>
</evidence>
<feature type="transmembrane region" description="Helical" evidence="5">
    <location>
        <begin position="272"/>
        <end position="293"/>
    </location>
</feature>
<name>A0ABZ2RQ98_9BACT</name>
<protein>
    <submittedName>
        <fullName evidence="6">Energy-coupling factor transporter transmembrane component T</fullName>
    </submittedName>
</protein>
<dbReference type="PANTHER" id="PTHR33514">
    <property type="entry name" value="PROTEIN ABCI12, CHLOROPLASTIC"/>
    <property type="match status" value="1"/>
</dbReference>
<reference evidence="6" key="1">
    <citation type="submission" date="2024-03" db="EMBL/GenBank/DDBJ databases">
        <title>Complete genome sequence of Mycoplasma gypis type strain B1/T1.</title>
        <authorList>
            <person name="Spergser J."/>
        </authorList>
    </citation>
    <scope>NUCLEOTIDE SEQUENCE [LARGE SCALE GENOMIC DNA]</scope>
    <source>
        <strain evidence="6">B1/T1</strain>
    </source>
</reference>
<feature type="transmembrane region" description="Helical" evidence="5">
    <location>
        <begin position="28"/>
        <end position="56"/>
    </location>
</feature>
<keyword evidence="3 5" id="KW-1133">Transmembrane helix</keyword>
<evidence type="ECO:0000256" key="2">
    <source>
        <dbReference type="ARBA" id="ARBA00022692"/>
    </source>
</evidence>
<feature type="transmembrane region" description="Helical" evidence="5">
    <location>
        <begin position="118"/>
        <end position="136"/>
    </location>
</feature>
<comment type="subcellular location">
    <subcellularLocation>
        <location evidence="1">Membrane</location>
        <topology evidence="1">Multi-pass membrane protein</topology>
    </subcellularLocation>
</comment>
<feature type="transmembrane region" description="Helical" evidence="5">
    <location>
        <begin position="68"/>
        <end position="86"/>
    </location>
</feature>
<keyword evidence="4 5" id="KW-0472">Membrane</keyword>
<dbReference type="EMBL" id="CP148066">
    <property type="protein sequence ID" value="WXL28642.1"/>
    <property type="molecule type" value="Genomic_DNA"/>
</dbReference>
<evidence type="ECO:0000256" key="5">
    <source>
        <dbReference type="SAM" id="Phobius"/>
    </source>
</evidence>
<evidence type="ECO:0000313" key="6">
    <source>
        <dbReference type="EMBL" id="WXL28642.1"/>
    </source>
</evidence>
<dbReference type="PANTHER" id="PTHR33514:SF13">
    <property type="entry name" value="PROTEIN ABCI12, CHLOROPLASTIC"/>
    <property type="match status" value="1"/>
</dbReference>
<dbReference type="CDD" id="cd16914">
    <property type="entry name" value="EcfT"/>
    <property type="match status" value="1"/>
</dbReference>
<dbReference type="RefSeq" id="WP_205499117.1">
    <property type="nucleotide sequence ID" value="NZ_CP148066.1"/>
</dbReference>